<dbReference type="InterPro" id="IPR008920">
    <property type="entry name" value="TF_FadR/GntR_C"/>
</dbReference>
<dbReference type="SUPFAM" id="SSF48008">
    <property type="entry name" value="GntR ligand-binding domain-like"/>
    <property type="match status" value="1"/>
</dbReference>
<dbReference type="PANTHER" id="PTHR43537">
    <property type="entry name" value="TRANSCRIPTIONAL REGULATOR, GNTR FAMILY"/>
    <property type="match status" value="1"/>
</dbReference>
<dbReference type="OrthoDB" id="574518at2"/>
<dbReference type="Gene3D" id="1.10.10.10">
    <property type="entry name" value="Winged helix-like DNA-binding domain superfamily/Winged helix DNA-binding domain"/>
    <property type="match status" value="1"/>
</dbReference>
<name>A0A4S3B7U5_9ENTE</name>
<dbReference type="SUPFAM" id="SSF46785">
    <property type="entry name" value="Winged helix' DNA-binding domain"/>
    <property type="match status" value="1"/>
</dbReference>
<evidence type="ECO:0000256" key="1">
    <source>
        <dbReference type="ARBA" id="ARBA00023015"/>
    </source>
</evidence>
<dbReference type="Pfam" id="PF00392">
    <property type="entry name" value="GntR"/>
    <property type="match status" value="1"/>
</dbReference>
<keyword evidence="6" id="KW-1185">Reference proteome</keyword>
<dbReference type="Gene3D" id="1.20.120.530">
    <property type="entry name" value="GntR ligand-binding domain-like"/>
    <property type="match status" value="1"/>
</dbReference>
<gene>
    <name evidence="5" type="ORF">ESZ54_02730</name>
</gene>
<dbReference type="GO" id="GO:0003700">
    <property type="term" value="F:DNA-binding transcription factor activity"/>
    <property type="evidence" value="ECO:0007669"/>
    <property type="project" value="InterPro"/>
</dbReference>
<dbReference type="InterPro" id="IPR036388">
    <property type="entry name" value="WH-like_DNA-bd_sf"/>
</dbReference>
<dbReference type="PRINTS" id="PR00035">
    <property type="entry name" value="HTHGNTR"/>
</dbReference>
<dbReference type="Proteomes" id="UP000310506">
    <property type="component" value="Unassembled WGS sequence"/>
</dbReference>
<dbReference type="AlphaFoldDB" id="A0A4S3B7U5"/>
<accession>A0A4S3B7U5</accession>
<evidence type="ECO:0000259" key="4">
    <source>
        <dbReference type="PROSITE" id="PS50949"/>
    </source>
</evidence>
<organism evidence="5 6">
    <name type="scientific">Vagococcus silagei</name>
    <dbReference type="NCBI Taxonomy" id="2508885"/>
    <lineage>
        <taxon>Bacteria</taxon>
        <taxon>Bacillati</taxon>
        <taxon>Bacillota</taxon>
        <taxon>Bacilli</taxon>
        <taxon>Lactobacillales</taxon>
        <taxon>Enterococcaceae</taxon>
        <taxon>Vagococcus</taxon>
    </lineage>
</organism>
<proteinExistence type="predicted"/>
<evidence type="ECO:0000256" key="3">
    <source>
        <dbReference type="ARBA" id="ARBA00023163"/>
    </source>
</evidence>
<evidence type="ECO:0000313" key="5">
    <source>
        <dbReference type="EMBL" id="THB62140.1"/>
    </source>
</evidence>
<reference evidence="5 6" key="1">
    <citation type="submission" date="2019-01" db="EMBL/GenBank/DDBJ databases">
        <title>Vagococcus silagei sp. nov. isolated from brewer's grain.</title>
        <authorList>
            <person name="Guu J.-R."/>
        </authorList>
    </citation>
    <scope>NUCLEOTIDE SEQUENCE [LARGE SCALE GENOMIC DNA]</scope>
    <source>
        <strain evidence="5 6">2B-2</strain>
    </source>
</reference>
<dbReference type="PANTHER" id="PTHR43537:SF51">
    <property type="entry name" value="HTH-TYPE TRANSCRIPTIONAL REGULATOR LGOR-RELATED"/>
    <property type="match status" value="1"/>
</dbReference>
<evidence type="ECO:0000313" key="6">
    <source>
        <dbReference type="Proteomes" id="UP000310506"/>
    </source>
</evidence>
<dbReference type="PROSITE" id="PS50949">
    <property type="entry name" value="HTH_GNTR"/>
    <property type="match status" value="1"/>
</dbReference>
<evidence type="ECO:0000256" key="2">
    <source>
        <dbReference type="ARBA" id="ARBA00023125"/>
    </source>
</evidence>
<dbReference type="CDD" id="cd07377">
    <property type="entry name" value="WHTH_GntR"/>
    <property type="match status" value="1"/>
</dbReference>
<feature type="domain" description="HTH gntR-type" evidence="4">
    <location>
        <begin position="13"/>
        <end position="80"/>
    </location>
</feature>
<protein>
    <submittedName>
        <fullName evidence="5">GntR family transcriptional regulator</fullName>
    </submittedName>
</protein>
<dbReference type="SMART" id="SM00345">
    <property type="entry name" value="HTH_GNTR"/>
    <property type="match status" value="1"/>
</dbReference>
<dbReference type="EMBL" id="SDGV01000004">
    <property type="protein sequence ID" value="THB62140.1"/>
    <property type="molecule type" value="Genomic_DNA"/>
</dbReference>
<dbReference type="InterPro" id="IPR000524">
    <property type="entry name" value="Tscrpt_reg_HTH_GntR"/>
</dbReference>
<dbReference type="GO" id="GO:0003677">
    <property type="term" value="F:DNA binding"/>
    <property type="evidence" value="ECO:0007669"/>
    <property type="project" value="UniProtKB-KW"/>
</dbReference>
<keyword evidence="2" id="KW-0238">DNA-binding</keyword>
<keyword evidence="1" id="KW-0805">Transcription regulation</keyword>
<keyword evidence="3" id="KW-0804">Transcription</keyword>
<sequence length="226" mass="26792">MFEKSFKREDNYMDPKNMVYKFIVKKLASGELEEGARVKEQYLVNNLGISRTPVREALVELASEGVLIREPRKGFRIKSYTKEDLVDLFDYIGLLTGKCGQLVCSSMRKIDLAKMRFLTDSMTSAVENCLYNEYNDLFVDFHEVYLLKCDNEFLEKELARIRFLYLGRISLFFDESKDLAESYHEVNVVNQELVNLFEKREADEIRFFLENDYWTDKKVDRYFKSE</sequence>
<dbReference type="InterPro" id="IPR036390">
    <property type="entry name" value="WH_DNA-bd_sf"/>
</dbReference>
<comment type="caution">
    <text evidence="5">The sequence shown here is derived from an EMBL/GenBank/DDBJ whole genome shotgun (WGS) entry which is preliminary data.</text>
</comment>